<evidence type="ECO:0000256" key="3">
    <source>
        <dbReference type="SAM" id="MobiDB-lite"/>
    </source>
</evidence>
<keyword evidence="5" id="KW-0449">Lipoprotein</keyword>
<dbReference type="PROSITE" id="PS51257">
    <property type="entry name" value="PROKAR_LIPOPROTEIN"/>
    <property type="match status" value="1"/>
</dbReference>
<gene>
    <name evidence="5" type="ORF">Rumeso_02157</name>
</gene>
<keyword evidence="2" id="KW-0472">Membrane</keyword>
<dbReference type="STRING" id="442562.Rumeso_02157"/>
<evidence type="ECO:0000259" key="4">
    <source>
        <dbReference type="Pfam" id="PF04355"/>
    </source>
</evidence>
<proteinExistence type="predicted"/>
<dbReference type="InterPro" id="IPR007450">
    <property type="entry name" value="BamE_dom"/>
</dbReference>
<dbReference type="Gene3D" id="3.30.1450.10">
    <property type="match status" value="1"/>
</dbReference>
<dbReference type="RefSeq" id="WP_245639265.1">
    <property type="nucleotide sequence ID" value="NZ_KK088576.1"/>
</dbReference>
<protein>
    <submittedName>
        <fullName evidence="5">Outer membrane lipoprotein OmlA</fullName>
    </submittedName>
</protein>
<dbReference type="EMBL" id="AOSK01000054">
    <property type="protein sequence ID" value="EYD76233.1"/>
    <property type="molecule type" value="Genomic_DNA"/>
</dbReference>
<feature type="region of interest" description="Disordered" evidence="3">
    <location>
        <begin position="116"/>
        <end position="142"/>
    </location>
</feature>
<feature type="domain" description="Outer membrane protein assembly factor BamE" evidence="4">
    <location>
        <begin position="26"/>
        <end position="99"/>
    </location>
</feature>
<organism evidence="5 6">
    <name type="scientific">Rubellimicrobium mesophilum DSM 19309</name>
    <dbReference type="NCBI Taxonomy" id="442562"/>
    <lineage>
        <taxon>Bacteria</taxon>
        <taxon>Pseudomonadati</taxon>
        <taxon>Pseudomonadota</taxon>
        <taxon>Alphaproteobacteria</taxon>
        <taxon>Rhodobacterales</taxon>
        <taxon>Roseobacteraceae</taxon>
        <taxon>Rubellimicrobium</taxon>
    </lineage>
</organism>
<dbReference type="InterPro" id="IPR037873">
    <property type="entry name" value="BamE-like"/>
</dbReference>
<accession>A0A017HPZ0</accession>
<reference evidence="5 6" key="1">
    <citation type="submission" date="2013-02" db="EMBL/GenBank/DDBJ databases">
        <authorList>
            <person name="Fiebig A."/>
            <person name="Goeker M."/>
            <person name="Klenk H.-P.P."/>
        </authorList>
    </citation>
    <scope>NUCLEOTIDE SEQUENCE [LARGE SCALE GENOMIC DNA]</scope>
    <source>
        <strain evidence="5 6">DSM 19309</strain>
    </source>
</reference>
<evidence type="ECO:0000256" key="1">
    <source>
        <dbReference type="ARBA" id="ARBA00022729"/>
    </source>
</evidence>
<sequence length="224" mass="23727">MRKGLAGVVAVSLLLGACAPIYRNHGYVPPETALSSLQVGVDTRDSVVASLGRPTTTGVLGDQSFYYVQSRFRNFAFLPPEEVNRQVLALSFLPDGRLGNVERFGLERGRVVQLSRASRARSSPTAPSSTSSSATWAGSTRGASSARSDASLVRNEQAKHSANYLSGVAVAVGCLGSLIPALSSDGGPRVLSVVVSGIRFGLSLAPHPIARRDLRRLVPRPLFR</sequence>
<evidence type="ECO:0000313" key="5">
    <source>
        <dbReference type="EMBL" id="EYD76233.1"/>
    </source>
</evidence>
<comment type="caution">
    <text evidence="5">The sequence shown here is derived from an EMBL/GenBank/DDBJ whole genome shotgun (WGS) entry which is preliminary data.</text>
</comment>
<evidence type="ECO:0000256" key="2">
    <source>
        <dbReference type="ARBA" id="ARBA00023136"/>
    </source>
</evidence>
<dbReference type="AlphaFoldDB" id="A0A017HPZ0"/>
<dbReference type="HOGENOM" id="CLU_1234261_0_0_5"/>
<evidence type="ECO:0000313" key="6">
    <source>
        <dbReference type="Proteomes" id="UP000019666"/>
    </source>
</evidence>
<keyword evidence="1" id="KW-0732">Signal</keyword>
<keyword evidence="6" id="KW-1185">Reference proteome</keyword>
<dbReference type="PATRIC" id="fig|442562.3.peg.2128"/>
<dbReference type="GO" id="GO:0019867">
    <property type="term" value="C:outer membrane"/>
    <property type="evidence" value="ECO:0007669"/>
    <property type="project" value="InterPro"/>
</dbReference>
<name>A0A017HPZ0_9RHOB</name>
<dbReference type="Proteomes" id="UP000019666">
    <property type="component" value="Unassembled WGS sequence"/>
</dbReference>
<dbReference type="Pfam" id="PF04355">
    <property type="entry name" value="BamE"/>
    <property type="match status" value="1"/>
</dbReference>